<evidence type="ECO:0000313" key="1">
    <source>
        <dbReference type="EMBL" id="PGH59303.1"/>
    </source>
</evidence>
<dbReference type="Gene3D" id="3.40.50.880">
    <property type="match status" value="1"/>
</dbReference>
<dbReference type="GO" id="GO:0016811">
    <property type="term" value="F:hydrolase activity, acting on carbon-nitrogen (but not peptide) bonds, in linear amides"/>
    <property type="evidence" value="ECO:0007669"/>
    <property type="project" value="InterPro"/>
</dbReference>
<dbReference type="GO" id="GO:0005829">
    <property type="term" value="C:cytosol"/>
    <property type="evidence" value="ECO:0007669"/>
    <property type="project" value="TreeGrafter"/>
</dbReference>
<dbReference type="SUPFAM" id="SSF52317">
    <property type="entry name" value="Class I glutamine amidotransferase-like"/>
    <property type="match status" value="1"/>
</dbReference>
<protein>
    <submittedName>
        <fullName evidence="1">Gamma-glutamyl-gamma-aminobutyrate hydrolase</fullName>
    </submittedName>
</protein>
<dbReference type="InterPro" id="IPR011697">
    <property type="entry name" value="Peptidase_C26"/>
</dbReference>
<reference evidence="2" key="1">
    <citation type="submission" date="2017-10" db="EMBL/GenBank/DDBJ databases">
        <authorList>
            <person name="Kravchenko I.K."/>
            <person name="Grouzdev D.S."/>
        </authorList>
    </citation>
    <scope>NUCLEOTIDE SEQUENCE [LARGE SCALE GENOMIC DNA]</scope>
    <source>
        <strain evidence="2">B2</strain>
    </source>
</reference>
<dbReference type="Pfam" id="PF07722">
    <property type="entry name" value="Peptidase_C26"/>
    <property type="match status" value="1"/>
</dbReference>
<dbReference type="PANTHER" id="PTHR43235:SF1">
    <property type="entry name" value="GLUTAMINE AMIDOTRANSFERASE PB2B2.05-RELATED"/>
    <property type="match status" value="1"/>
</dbReference>
<dbReference type="PROSITE" id="PS51273">
    <property type="entry name" value="GATASE_TYPE_1"/>
    <property type="match status" value="1"/>
</dbReference>
<gene>
    <name evidence="1" type="ORF">CRT60_01340</name>
</gene>
<dbReference type="PANTHER" id="PTHR43235">
    <property type="entry name" value="GLUTAMINE AMIDOTRANSFERASE PB2B2.05-RELATED"/>
    <property type="match status" value="1"/>
</dbReference>
<evidence type="ECO:0000313" key="2">
    <source>
        <dbReference type="Proteomes" id="UP000225379"/>
    </source>
</evidence>
<accession>A0A2B8BP36</accession>
<keyword evidence="1" id="KW-0378">Hydrolase</keyword>
<sequence length="198" mass="21314">MIPVAVTQRVVIDQAHGERRDALDQRWWPFLAACGLLPVPVPNDAELAMALAGRAGVAGLLLTGGNDIGTAPERDETEGRLVAWAEERGLPVLGVCRGMQMLLTLAGAMLEPVTGHVGVRHPIRLDGERVEVNSYHGLAARAVDGDLEAWGVADDGVVEAVRHRYRPSVGIMWHPEREAPFRALDIGLVATLFRGGAR</sequence>
<proteinExistence type="predicted"/>
<keyword evidence="2" id="KW-1185">Reference proteome</keyword>
<dbReference type="Proteomes" id="UP000225379">
    <property type="component" value="Unassembled WGS sequence"/>
</dbReference>
<dbReference type="InterPro" id="IPR044668">
    <property type="entry name" value="PuuD-like"/>
</dbReference>
<dbReference type="AlphaFoldDB" id="A0A2B8BP36"/>
<dbReference type="OrthoDB" id="9813383at2"/>
<organism evidence="1 2">
    <name type="scientific">Azospirillum palustre</name>
    <dbReference type="NCBI Taxonomy" id="2044885"/>
    <lineage>
        <taxon>Bacteria</taxon>
        <taxon>Pseudomonadati</taxon>
        <taxon>Pseudomonadota</taxon>
        <taxon>Alphaproteobacteria</taxon>
        <taxon>Rhodospirillales</taxon>
        <taxon>Azospirillaceae</taxon>
        <taxon>Azospirillum</taxon>
    </lineage>
</organism>
<dbReference type="InterPro" id="IPR029062">
    <property type="entry name" value="Class_I_gatase-like"/>
</dbReference>
<comment type="caution">
    <text evidence="1">The sequence shown here is derived from an EMBL/GenBank/DDBJ whole genome shotgun (WGS) entry which is preliminary data.</text>
</comment>
<dbReference type="EMBL" id="PDKW01000036">
    <property type="protein sequence ID" value="PGH59303.1"/>
    <property type="molecule type" value="Genomic_DNA"/>
</dbReference>
<name>A0A2B8BP36_9PROT</name>
<dbReference type="RefSeq" id="WP_098734654.1">
    <property type="nucleotide sequence ID" value="NZ_PDKW01000036.1"/>
</dbReference>